<keyword evidence="6" id="KW-0479">Metal-binding</keyword>
<keyword evidence="7" id="KW-0378">Hydrolase</keyword>
<comment type="catalytic activity">
    <reaction evidence="9">
        <text>adenosine + H2O + H(+) = inosine + NH4(+)</text>
        <dbReference type="Rhea" id="RHEA:24408"/>
        <dbReference type="ChEBI" id="CHEBI:15377"/>
        <dbReference type="ChEBI" id="CHEBI:15378"/>
        <dbReference type="ChEBI" id="CHEBI:16335"/>
        <dbReference type="ChEBI" id="CHEBI:17596"/>
        <dbReference type="ChEBI" id="CHEBI:28938"/>
        <dbReference type="EC" id="3.5.4.4"/>
    </reaction>
    <physiologicalReaction direction="left-to-right" evidence="9">
        <dbReference type="Rhea" id="RHEA:24409"/>
    </physiologicalReaction>
</comment>
<keyword evidence="8" id="KW-0862">Zinc</keyword>
<comment type="similarity">
    <text evidence="4 12">Belongs to the purine nucleoside phosphorylase YfiH/LACC1 family.</text>
</comment>
<reference evidence="13" key="2">
    <citation type="submission" date="2020-09" db="EMBL/GenBank/DDBJ databases">
        <authorList>
            <person name="Sun Q."/>
            <person name="Zhou Y."/>
        </authorList>
    </citation>
    <scope>NUCLEOTIDE SEQUENCE</scope>
    <source>
        <strain evidence="13">CGMCC 1.12408</strain>
    </source>
</reference>
<keyword evidence="5" id="KW-0808">Transferase</keyword>
<dbReference type="InterPro" id="IPR038371">
    <property type="entry name" value="Cu_polyphenol_OxRdtase_sf"/>
</dbReference>
<evidence type="ECO:0000256" key="1">
    <source>
        <dbReference type="ARBA" id="ARBA00000553"/>
    </source>
</evidence>
<keyword evidence="14" id="KW-1185">Reference proteome</keyword>
<dbReference type="Gene3D" id="3.60.140.10">
    <property type="entry name" value="CNF1/YfiH-like putative cysteine hydrolases"/>
    <property type="match status" value="1"/>
</dbReference>
<comment type="caution">
    <text evidence="13">The sequence shown here is derived from an EMBL/GenBank/DDBJ whole genome shotgun (WGS) entry which is preliminary data.</text>
</comment>
<dbReference type="GO" id="GO:0017061">
    <property type="term" value="F:S-methyl-5-thioadenosine phosphorylase activity"/>
    <property type="evidence" value="ECO:0007669"/>
    <property type="project" value="UniProtKB-EC"/>
</dbReference>
<evidence type="ECO:0000256" key="3">
    <source>
        <dbReference type="ARBA" id="ARBA00003215"/>
    </source>
</evidence>
<name>A0A916WAY4_9BACI</name>
<accession>A0A916WAY4</accession>
<dbReference type="Proteomes" id="UP000613512">
    <property type="component" value="Unassembled WGS sequence"/>
</dbReference>
<dbReference type="EMBL" id="BMEY01000016">
    <property type="protein sequence ID" value="GGA83997.1"/>
    <property type="molecule type" value="Genomic_DNA"/>
</dbReference>
<comment type="catalytic activity">
    <reaction evidence="1">
        <text>inosine + phosphate = alpha-D-ribose 1-phosphate + hypoxanthine</text>
        <dbReference type="Rhea" id="RHEA:27646"/>
        <dbReference type="ChEBI" id="CHEBI:17368"/>
        <dbReference type="ChEBI" id="CHEBI:17596"/>
        <dbReference type="ChEBI" id="CHEBI:43474"/>
        <dbReference type="ChEBI" id="CHEBI:57720"/>
        <dbReference type="EC" id="2.4.2.1"/>
    </reaction>
    <physiologicalReaction direction="left-to-right" evidence="1">
        <dbReference type="Rhea" id="RHEA:27647"/>
    </physiologicalReaction>
</comment>
<protein>
    <recommendedName>
        <fullName evidence="12">Purine nucleoside phosphorylase</fullName>
    </recommendedName>
</protein>
<dbReference type="SUPFAM" id="SSF64438">
    <property type="entry name" value="CNF1/YfiH-like putative cysteine hydrolases"/>
    <property type="match status" value="1"/>
</dbReference>
<dbReference type="Pfam" id="PF02578">
    <property type="entry name" value="Cu-oxidase_4"/>
    <property type="match status" value="1"/>
</dbReference>
<dbReference type="PANTHER" id="PTHR30616">
    <property type="entry name" value="UNCHARACTERIZED PROTEIN YFIH"/>
    <property type="match status" value="1"/>
</dbReference>
<dbReference type="AlphaFoldDB" id="A0A916WAY4"/>
<evidence type="ECO:0000256" key="9">
    <source>
        <dbReference type="ARBA" id="ARBA00047989"/>
    </source>
</evidence>
<comment type="function">
    <text evidence="3">Purine nucleoside enzyme that catalyzes the phosphorolysis of adenosine and inosine nucleosides, yielding D-ribose 1-phosphate and the respective free bases, adenine and hypoxanthine. Also catalyzes the phosphorolysis of S-methyl-5'-thioadenosine into adenine and S-methyl-5-thio-alpha-D-ribose 1-phosphate. Also has adenosine deaminase activity.</text>
</comment>
<reference evidence="13" key="1">
    <citation type="journal article" date="2014" name="Int. J. Syst. Evol. Microbiol.">
        <title>Complete genome sequence of Corynebacterium casei LMG S-19264T (=DSM 44701T), isolated from a smear-ripened cheese.</title>
        <authorList>
            <consortium name="US DOE Joint Genome Institute (JGI-PGF)"/>
            <person name="Walter F."/>
            <person name="Albersmeier A."/>
            <person name="Kalinowski J."/>
            <person name="Ruckert C."/>
        </authorList>
    </citation>
    <scope>NUCLEOTIDE SEQUENCE</scope>
    <source>
        <strain evidence="13">CGMCC 1.12408</strain>
    </source>
</reference>
<evidence type="ECO:0000256" key="7">
    <source>
        <dbReference type="ARBA" id="ARBA00022801"/>
    </source>
</evidence>
<evidence type="ECO:0000256" key="12">
    <source>
        <dbReference type="RuleBase" id="RU361274"/>
    </source>
</evidence>
<dbReference type="PANTHER" id="PTHR30616:SF2">
    <property type="entry name" value="PURINE NUCLEOSIDE PHOSPHORYLASE LACC1"/>
    <property type="match status" value="1"/>
</dbReference>
<evidence type="ECO:0000256" key="2">
    <source>
        <dbReference type="ARBA" id="ARBA00001947"/>
    </source>
</evidence>
<evidence type="ECO:0000256" key="11">
    <source>
        <dbReference type="ARBA" id="ARBA00049893"/>
    </source>
</evidence>
<dbReference type="GO" id="GO:0016787">
    <property type="term" value="F:hydrolase activity"/>
    <property type="evidence" value="ECO:0007669"/>
    <property type="project" value="UniProtKB-KW"/>
</dbReference>
<dbReference type="NCBIfam" id="TIGR00726">
    <property type="entry name" value="peptidoglycan editing factor PgeF"/>
    <property type="match status" value="1"/>
</dbReference>
<evidence type="ECO:0000256" key="6">
    <source>
        <dbReference type="ARBA" id="ARBA00022723"/>
    </source>
</evidence>
<dbReference type="GO" id="GO:0005507">
    <property type="term" value="F:copper ion binding"/>
    <property type="evidence" value="ECO:0007669"/>
    <property type="project" value="TreeGrafter"/>
</dbReference>
<dbReference type="InterPro" id="IPR003730">
    <property type="entry name" value="Cu_polyphenol_OxRdtase"/>
</dbReference>
<evidence type="ECO:0000313" key="13">
    <source>
        <dbReference type="EMBL" id="GGA83997.1"/>
    </source>
</evidence>
<evidence type="ECO:0000256" key="8">
    <source>
        <dbReference type="ARBA" id="ARBA00022833"/>
    </source>
</evidence>
<sequence length="269" mass="30479">MEDILQLNVNDLLLINKWKELNPNLQVGFTTRNGGNSKGDFESNNFGLHVSDDYKDVIANRRKLAETLTIPLDKWVAAEQIHSNKVYHVHVADAGRGSITIDSSIKGIDGLITKEKGILCTAFFADCVPLFFFDPHTEYIGIAHAGWQGSVKRIAEEMTKQFVKLGSNLEDILVVVGPCITYSNYEIDHFVFEQIPDDFRNQVTEPTNNNHYLLDLKQLNVEILVQSGIIRSNIDVTKYCTFRDNNLFFSHRRDNGKTGRMLGFIGYCC</sequence>
<dbReference type="InterPro" id="IPR011324">
    <property type="entry name" value="Cytotoxic_necrot_fac-like_cat"/>
</dbReference>
<dbReference type="CDD" id="cd16833">
    <property type="entry name" value="YfiH"/>
    <property type="match status" value="1"/>
</dbReference>
<evidence type="ECO:0000256" key="4">
    <source>
        <dbReference type="ARBA" id="ARBA00007353"/>
    </source>
</evidence>
<evidence type="ECO:0000256" key="5">
    <source>
        <dbReference type="ARBA" id="ARBA00022679"/>
    </source>
</evidence>
<proteinExistence type="inferred from homology"/>
<comment type="catalytic activity">
    <reaction evidence="11">
        <text>S-methyl-5'-thioadenosine + phosphate = 5-(methylsulfanyl)-alpha-D-ribose 1-phosphate + adenine</text>
        <dbReference type="Rhea" id="RHEA:11852"/>
        <dbReference type="ChEBI" id="CHEBI:16708"/>
        <dbReference type="ChEBI" id="CHEBI:17509"/>
        <dbReference type="ChEBI" id="CHEBI:43474"/>
        <dbReference type="ChEBI" id="CHEBI:58533"/>
        <dbReference type="EC" id="2.4.2.28"/>
    </reaction>
    <physiologicalReaction direction="left-to-right" evidence="11">
        <dbReference type="Rhea" id="RHEA:11853"/>
    </physiologicalReaction>
</comment>
<organism evidence="13 14">
    <name type="scientific">Ornithinibacillus halotolerans</name>
    <dbReference type="NCBI Taxonomy" id="1274357"/>
    <lineage>
        <taxon>Bacteria</taxon>
        <taxon>Bacillati</taxon>
        <taxon>Bacillota</taxon>
        <taxon>Bacilli</taxon>
        <taxon>Bacillales</taxon>
        <taxon>Bacillaceae</taxon>
        <taxon>Ornithinibacillus</taxon>
    </lineage>
</organism>
<dbReference type="RefSeq" id="WP_188385382.1">
    <property type="nucleotide sequence ID" value="NZ_BMEY01000016.1"/>
</dbReference>
<evidence type="ECO:0000313" key="14">
    <source>
        <dbReference type="Proteomes" id="UP000613512"/>
    </source>
</evidence>
<gene>
    <name evidence="13" type="primary">ylmD</name>
    <name evidence="13" type="ORF">GCM10008025_28890</name>
</gene>
<comment type="catalytic activity">
    <reaction evidence="10">
        <text>adenosine + phosphate = alpha-D-ribose 1-phosphate + adenine</text>
        <dbReference type="Rhea" id="RHEA:27642"/>
        <dbReference type="ChEBI" id="CHEBI:16335"/>
        <dbReference type="ChEBI" id="CHEBI:16708"/>
        <dbReference type="ChEBI" id="CHEBI:43474"/>
        <dbReference type="ChEBI" id="CHEBI:57720"/>
        <dbReference type="EC" id="2.4.2.1"/>
    </reaction>
    <physiologicalReaction direction="left-to-right" evidence="10">
        <dbReference type="Rhea" id="RHEA:27643"/>
    </physiologicalReaction>
</comment>
<evidence type="ECO:0000256" key="10">
    <source>
        <dbReference type="ARBA" id="ARBA00048968"/>
    </source>
</evidence>
<comment type="cofactor">
    <cofactor evidence="2">
        <name>Zn(2+)</name>
        <dbReference type="ChEBI" id="CHEBI:29105"/>
    </cofactor>
</comment>